<feature type="transmembrane region" description="Helical" evidence="2">
    <location>
        <begin position="71"/>
        <end position="95"/>
    </location>
</feature>
<dbReference type="Proteomes" id="UP000249495">
    <property type="component" value="Chromosome 1"/>
</dbReference>
<accession>A0A2X3VN86</accession>
<keyword evidence="4" id="KW-1185">Reference proteome</keyword>
<protein>
    <submittedName>
        <fullName evidence="3">Uncharacterized protein</fullName>
    </submittedName>
</protein>
<evidence type="ECO:0000313" key="4">
    <source>
        <dbReference type="Proteomes" id="UP000249495"/>
    </source>
</evidence>
<evidence type="ECO:0000256" key="1">
    <source>
        <dbReference type="SAM" id="MobiDB-lite"/>
    </source>
</evidence>
<gene>
    <name evidence="3" type="ORF">NCTC12278_01447</name>
</gene>
<dbReference type="EMBL" id="LS483343">
    <property type="protein sequence ID" value="SQF40868.1"/>
    <property type="molecule type" value="Genomic_DNA"/>
</dbReference>
<name>A0A2X3VN86_9STRE</name>
<organism evidence="3 4">
    <name type="scientific">Streptococcus ferus</name>
    <dbReference type="NCBI Taxonomy" id="1345"/>
    <lineage>
        <taxon>Bacteria</taxon>
        <taxon>Bacillati</taxon>
        <taxon>Bacillota</taxon>
        <taxon>Bacilli</taxon>
        <taxon>Lactobacillales</taxon>
        <taxon>Streptococcaceae</taxon>
        <taxon>Streptococcus</taxon>
    </lineage>
</organism>
<dbReference type="OrthoDB" id="2237160at2"/>
<keyword evidence="2" id="KW-0472">Membrane</keyword>
<sequence>MKQGEWLEQFRQTYGRYPSQEEFSAAYQRGEFLAETPQNAQTPPSGHQPQTTYQGQPPAVAPKRKMKPGTIVLISILSVVGGLLLLCGIGLGLYYQSGNIDGVWETTSYRYYDEDKEKWYSSESENNKYTHYFAEVKNGRYKEYFYYDNPSDESYNYISPINYFDAFMGVNQWKRSLEPTLTTEGFKKELEEVITEHYDGSQYTSSSSSFKKSYLDFYEDVKSRKQTYVRQGNRLTVKIYNSDGKFIMEMTFKKLNASQTKALYRKYNKIKESYESQYGDKNDY</sequence>
<dbReference type="RefSeq" id="WP_018030292.1">
    <property type="nucleotide sequence ID" value="NZ_LS483343.1"/>
</dbReference>
<dbReference type="KEGG" id="sfer:NCTC12278_01447"/>
<proteinExistence type="predicted"/>
<reference evidence="3 4" key="1">
    <citation type="submission" date="2018-06" db="EMBL/GenBank/DDBJ databases">
        <authorList>
            <consortium name="Pathogen Informatics"/>
            <person name="Doyle S."/>
        </authorList>
    </citation>
    <scope>NUCLEOTIDE SEQUENCE [LARGE SCALE GENOMIC DNA]</scope>
    <source>
        <strain evidence="3 4">NCTC12278</strain>
    </source>
</reference>
<keyword evidence="2" id="KW-1133">Transmembrane helix</keyword>
<dbReference type="STRING" id="1123303.GCA_000372425_00964"/>
<evidence type="ECO:0000256" key="2">
    <source>
        <dbReference type="SAM" id="Phobius"/>
    </source>
</evidence>
<evidence type="ECO:0000313" key="3">
    <source>
        <dbReference type="EMBL" id="SQF40868.1"/>
    </source>
</evidence>
<feature type="region of interest" description="Disordered" evidence="1">
    <location>
        <begin position="37"/>
        <end position="62"/>
    </location>
</feature>
<feature type="compositionally biased region" description="Polar residues" evidence="1">
    <location>
        <begin position="37"/>
        <end position="55"/>
    </location>
</feature>
<dbReference type="AlphaFoldDB" id="A0A2X3VN86"/>
<keyword evidence="2" id="KW-0812">Transmembrane</keyword>